<feature type="transmembrane region" description="Helical" evidence="8">
    <location>
        <begin position="195"/>
        <end position="214"/>
    </location>
</feature>
<dbReference type="PANTHER" id="PTHR30047:SF7">
    <property type="entry name" value="HIGH-AFFINITY CHOLINE TRANSPORT PROTEIN"/>
    <property type="match status" value="1"/>
</dbReference>
<feature type="transmembrane region" description="Helical" evidence="8">
    <location>
        <begin position="20"/>
        <end position="37"/>
    </location>
</feature>
<evidence type="ECO:0000256" key="2">
    <source>
        <dbReference type="ARBA" id="ARBA00005658"/>
    </source>
</evidence>
<feature type="transmembrane region" description="Helical" evidence="8">
    <location>
        <begin position="354"/>
        <end position="379"/>
    </location>
</feature>
<evidence type="ECO:0000256" key="7">
    <source>
        <dbReference type="ARBA" id="ARBA00023136"/>
    </source>
</evidence>
<evidence type="ECO:0000256" key="8">
    <source>
        <dbReference type="SAM" id="Phobius"/>
    </source>
</evidence>
<dbReference type="PATRIC" id="fig|1315283.4.peg.1503"/>
<proteinExistence type="inferred from homology"/>
<feature type="transmembrane region" description="Helical" evidence="8">
    <location>
        <begin position="268"/>
        <end position="292"/>
    </location>
</feature>
<dbReference type="InterPro" id="IPR000060">
    <property type="entry name" value="BCCT_transptr"/>
</dbReference>
<accession>A0A0U2X6D4</accession>
<keyword evidence="6 8" id="KW-1133">Transmembrane helix</keyword>
<keyword evidence="3" id="KW-0813">Transport</keyword>
<dbReference type="RefSeq" id="WP_237113481.1">
    <property type="nucleotide sequence ID" value="NZ_CP011034.1"/>
</dbReference>
<feature type="transmembrane region" description="Helical" evidence="8">
    <location>
        <begin position="234"/>
        <end position="256"/>
    </location>
</feature>
<keyword evidence="7 8" id="KW-0472">Membrane</keyword>
<organism evidence="9">
    <name type="scientific">Pseudoalteromonas translucida KMM 520</name>
    <dbReference type="NCBI Taxonomy" id="1315283"/>
    <lineage>
        <taxon>Bacteria</taxon>
        <taxon>Pseudomonadati</taxon>
        <taxon>Pseudomonadota</taxon>
        <taxon>Gammaproteobacteria</taxon>
        <taxon>Alteromonadales</taxon>
        <taxon>Pseudoalteromonadaceae</taxon>
        <taxon>Pseudoalteromonas</taxon>
    </lineage>
</organism>
<reference evidence="9 10" key="1">
    <citation type="submission" date="2015-03" db="EMBL/GenBank/DDBJ databases">
        <authorList>
            <person name="Murphy D."/>
        </authorList>
    </citation>
    <scope>NUCLEOTIDE SEQUENCE [LARGE SCALE GENOMIC DNA]</scope>
    <source>
        <strain evidence="9 10">KMM 520</strain>
    </source>
</reference>
<sequence length="506" mass="55235">MNHLPLNKVINTATKLEKTALLLCVSLSVVAFLFPALLTAHLQPVISQLLSYLGSPFFILVNLLLFIVIAVAISPLGRRKIGGEQAKVEFALFGWLSMLFAAGMGSGLVFWGVAEPALHTINSPLKQGLYPNPHTSGLALTLVNWGAHAWALYAVFGLVLGGLSSNSGKVGDISAPVISVFKGVINKDWQIKLGFGIKLIAIFSIFFGVVGTIANSTLLLRKGLALKLGVESALLSGFIIISLIVALYTLSATLGLKKGIQTLSKFNMLLALALMVWLLFFVPIEPIINIAIGGTWDYLQLITIGTWQLASQLNDPKWANGWTYNYYFWWLAWGPFVGVFLAKISQGRPVWQYILGVVLVPTLVTIVWFSVFSGSAIAWDEAHQSGILQAIKADYTQGLFVFFEQLGCQGAVLIWSSLLLLLIFVATSADSAVLVIRQLSGANKTYTWSLYAWSFALGLCAYVLLVQNNEPLNRSVAIIGALPFLIIFLLQLIGFVKEFIKEEVHE</sequence>
<feature type="transmembrane region" description="Helical" evidence="8">
    <location>
        <begin position="412"/>
        <end position="436"/>
    </location>
</feature>
<evidence type="ECO:0000313" key="10">
    <source>
        <dbReference type="Proteomes" id="UP000065261"/>
    </source>
</evidence>
<dbReference type="GO" id="GO:0005886">
    <property type="term" value="C:plasma membrane"/>
    <property type="evidence" value="ECO:0007669"/>
    <property type="project" value="UniProtKB-SubCell"/>
</dbReference>
<feature type="transmembrane region" description="Helical" evidence="8">
    <location>
        <begin position="448"/>
        <end position="465"/>
    </location>
</feature>
<evidence type="ECO:0000256" key="1">
    <source>
        <dbReference type="ARBA" id="ARBA00004651"/>
    </source>
</evidence>
<evidence type="ECO:0000313" key="9">
    <source>
        <dbReference type="EMBL" id="ALS32910.1"/>
    </source>
</evidence>
<dbReference type="Proteomes" id="UP000065261">
    <property type="component" value="Chromosome I"/>
</dbReference>
<evidence type="ECO:0000256" key="4">
    <source>
        <dbReference type="ARBA" id="ARBA00022475"/>
    </source>
</evidence>
<gene>
    <name evidence="9" type="primary">opuD</name>
    <name evidence="9" type="ORF">PTRA_a1746</name>
</gene>
<keyword evidence="4" id="KW-1003">Cell membrane</keyword>
<comment type="similarity">
    <text evidence="2">Belongs to the BCCT transporter (TC 2.A.15) family.</text>
</comment>
<feature type="transmembrane region" description="Helical" evidence="8">
    <location>
        <begin position="134"/>
        <end position="160"/>
    </location>
</feature>
<dbReference type="GO" id="GO:0022857">
    <property type="term" value="F:transmembrane transporter activity"/>
    <property type="evidence" value="ECO:0007669"/>
    <property type="project" value="InterPro"/>
</dbReference>
<feature type="transmembrane region" description="Helical" evidence="8">
    <location>
        <begin position="57"/>
        <end position="78"/>
    </location>
</feature>
<evidence type="ECO:0000256" key="5">
    <source>
        <dbReference type="ARBA" id="ARBA00022692"/>
    </source>
</evidence>
<feature type="transmembrane region" description="Helical" evidence="8">
    <location>
        <begin position="90"/>
        <end position="114"/>
    </location>
</feature>
<dbReference type="KEGG" id="ptn:PTRA_a1746"/>
<protein>
    <submittedName>
        <fullName evidence="9">Glycine betaine transporter</fullName>
    </submittedName>
</protein>
<comment type="subcellular location">
    <subcellularLocation>
        <location evidence="1">Cell membrane</location>
        <topology evidence="1">Multi-pass membrane protein</topology>
    </subcellularLocation>
</comment>
<name>A0A0U2X6D4_9GAMM</name>
<dbReference type="PANTHER" id="PTHR30047">
    <property type="entry name" value="HIGH-AFFINITY CHOLINE TRANSPORT PROTEIN-RELATED"/>
    <property type="match status" value="1"/>
</dbReference>
<dbReference type="Pfam" id="PF02028">
    <property type="entry name" value="BCCT"/>
    <property type="match status" value="1"/>
</dbReference>
<evidence type="ECO:0000256" key="6">
    <source>
        <dbReference type="ARBA" id="ARBA00022989"/>
    </source>
</evidence>
<dbReference type="EMBL" id="CP011034">
    <property type="protein sequence ID" value="ALS32910.1"/>
    <property type="molecule type" value="Genomic_DNA"/>
</dbReference>
<evidence type="ECO:0000256" key="3">
    <source>
        <dbReference type="ARBA" id="ARBA00022448"/>
    </source>
</evidence>
<feature type="transmembrane region" description="Helical" evidence="8">
    <location>
        <begin position="324"/>
        <end position="342"/>
    </location>
</feature>
<feature type="transmembrane region" description="Helical" evidence="8">
    <location>
        <begin position="477"/>
        <end position="496"/>
    </location>
</feature>
<keyword evidence="5 8" id="KW-0812">Transmembrane</keyword>
<dbReference type="AlphaFoldDB" id="A0A0U2X6D4"/>